<dbReference type="RefSeq" id="WP_410031210.1">
    <property type="nucleotide sequence ID" value="NZ_JBGMEI010000006.1"/>
</dbReference>
<sequence>MNKNNLEQMEFLTSAITSLLLAALTFLQYQKNRPYWWLILIVTILMGANAYTKYKKISPKN</sequence>
<accession>A0ABW9M867</accession>
<comment type="caution">
    <text evidence="2">The sequence shown here is derived from an EMBL/GenBank/DDBJ whole genome shotgun (WGS) entry which is preliminary data.</text>
</comment>
<protein>
    <submittedName>
        <fullName evidence="2">Uncharacterized protein</fullName>
    </submittedName>
</protein>
<keyword evidence="1" id="KW-0472">Membrane</keyword>
<evidence type="ECO:0000313" key="3">
    <source>
        <dbReference type="Proteomes" id="UP001637996"/>
    </source>
</evidence>
<feature type="transmembrane region" description="Helical" evidence="1">
    <location>
        <begin position="35"/>
        <end position="52"/>
    </location>
</feature>
<keyword evidence="3" id="KW-1185">Reference proteome</keyword>
<dbReference type="Proteomes" id="UP001637996">
    <property type="component" value="Unassembled WGS sequence"/>
</dbReference>
<keyword evidence="1" id="KW-1133">Transmembrane helix</keyword>
<name>A0ABW9M867_9FIRM</name>
<feature type="transmembrane region" description="Helical" evidence="1">
    <location>
        <begin position="12"/>
        <end position="29"/>
    </location>
</feature>
<reference evidence="2 3" key="1">
    <citation type="journal article" date="2025" name="Anaerobe">
        <title>Description of Anaerococcus kampingiae sp. nov., Anaerococcus groningensis sp. nov., Anaerococcus martiniensis sp. nov., and Anaerococcus cruorum sp. nov., isolated from human clinical specimens.</title>
        <authorList>
            <person name="Boiten K.E."/>
            <person name="Meijer J."/>
            <person name="van Wezel E.M."/>
            <person name="Veloo A.C.M."/>
        </authorList>
    </citation>
    <scope>NUCLEOTIDE SEQUENCE [LARGE SCALE GENOMIC DNA]</scope>
    <source>
        <strain evidence="2 3">ENR0831</strain>
    </source>
</reference>
<evidence type="ECO:0000256" key="1">
    <source>
        <dbReference type="SAM" id="Phobius"/>
    </source>
</evidence>
<dbReference type="EMBL" id="JBGMEI010000006">
    <property type="protein sequence ID" value="MFO3665516.1"/>
    <property type="molecule type" value="Genomic_DNA"/>
</dbReference>
<evidence type="ECO:0000313" key="2">
    <source>
        <dbReference type="EMBL" id="MFO3665516.1"/>
    </source>
</evidence>
<keyword evidence="1" id="KW-0812">Transmembrane</keyword>
<organism evidence="2 3">
    <name type="scientific">Anaerococcus martiniensis</name>
    <dbReference type="NCBI Taxonomy" id="3115615"/>
    <lineage>
        <taxon>Bacteria</taxon>
        <taxon>Bacillati</taxon>
        <taxon>Bacillota</taxon>
        <taxon>Tissierellia</taxon>
        <taxon>Tissierellales</taxon>
        <taxon>Peptoniphilaceae</taxon>
        <taxon>Anaerococcus</taxon>
    </lineage>
</organism>
<proteinExistence type="predicted"/>
<gene>
    <name evidence="2" type="ORF">ACCQ41_04580</name>
</gene>